<dbReference type="AlphaFoldDB" id="A0A941AIM9"/>
<dbReference type="NCBIfam" id="TIGR04267">
    <property type="entry name" value="mod_HExxH"/>
    <property type="match status" value="1"/>
</dbReference>
<name>A0A941AIM9_9ACTN</name>
<dbReference type="InterPro" id="IPR026335">
    <property type="entry name" value="rSAM_SPASM_FxsB"/>
</dbReference>
<comment type="caution">
    <text evidence="6">The sequence shown here is derived from an EMBL/GenBank/DDBJ whole genome shotgun (WGS) entry which is preliminary data.</text>
</comment>
<feature type="domain" description="Radical SAM core" evidence="5">
    <location>
        <begin position="5"/>
        <end position="251"/>
    </location>
</feature>
<evidence type="ECO:0000259" key="5">
    <source>
        <dbReference type="PROSITE" id="PS51918"/>
    </source>
</evidence>
<dbReference type="InterPro" id="IPR058240">
    <property type="entry name" value="rSAM_sf"/>
</dbReference>
<proteinExistence type="predicted"/>
<dbReference type="EMBL" id="JAFCNB010000004">
    <property type="protein sequence ID" value="MBP2704052.1"/>
    <property type="molecule type" value="Genomic_DNA"/>
</dbReference>
<dbReference type="InterPro" id="IPR007197">
    <property type="entry name" value="rSAM"/>
</dbReference>
<keyword evidence="4" id="KW-0411">Iron-sulfur</keyword>
<gene>
    <name evidence="6" type="ORF">JOL79_09550</name>
</gene>
<dbReference type="InterPro" id="IPR026337">
    <property type="entry name" value="AKG_HExxH"/>
</dbReference>
<dbReference type="RefSeq" id="WP_210155354.1">
    <property type="nucleotide sequence ID" value="NZ_JAFCNB010000004.1"/>
</dbReference>
<dbReference type="SUPFAM" id="SSF102114">
    <property type="entry name" value="Radical SAM enzymes"/>
    <property type="match status" value="1"/>
</dbReference>
<dbReference type="Proteomes" id="UP000674234">
    <property type="component" value="Unassembled WGS sequence"/>
</dbReference>
<dbReference type="PANTHER" id="PTHR43273:SF8">
    <property type="entry name" value="RADICAL SAM DOMAIN PROTEIN"/>
    <property type="match status" value="1"/>
</dbReference>
<dbReference type="SFLD" id="SFLDG01386">
    <property type="entry name" value="main_SPASM_domain-containing"/>
    <property type="match status" value="1"/>
</dbReference>
<evidence type="ECO:0000313" key="6">
    <source>
        <dbReference type="EMBL" id="MBP2704052.1"/>
    </source>
</evidence>
<dbReference type="InterPro" id="IPR023867">
    <property type="entry name" value="Sulphatase_maturase_rSAM"/>
</dbReference>
<dbReference type="PANTHER" id="PTHR43273">
    <property type="entry name" value="ANAEROBIC SULFATASE-MATURATING ENZYME HOMOLOG ASLB-RELATED"/>
    <property type="match status" value="1"/>
</dbReference>
<dbReference type="CDD" id="cd01335">
    <property type="entry name" value="Radical_SAM"/>
    <property type="match status" value="1"/>
</dbReference>
<evidence type="ECO:0000256" key="2">
    <source>
        <dbReference type="ARBA" id="ARBA00022723"/>
    </source>
</evidence>
<dbReference type="Pfam" id="PF04055">
    <property type="entry name" value="Radical_SAM"/>
    <property type="match status" value="1"/>
</dbReference>
<dbReference type="NCBIfam" id="TIGR04269">
    <property type="entry name" value="SAM_SPASM_FxsB"/>
    <property type="match status" value="1"/>
</dbReference>
<protein>
    <submittedName>
        <fullName evidence="6">FxsB family radical SAM/SPASM domain protein</fullName>
    </submittedName>
</protein>
<accession>A0A941AIM9</accession>
<evidence type="ECO:0000256" key="3">
    <source>
        <dbReference type="ARBA" id="ARBA00023004"/>
    </source>
</evidence>
<dbReference type="GO" id="GO:0051536">
    <property type="term" value="F:iron-sulfur cluster binding"/>
    <property type="evidence" value="ECO:0007669"/>
    <property type="project" value="UniProtKB-KW"/>
</dbReference>
<dbReference type="SFLD" id="SFLDG01067">
    <property type="entry name" value="SPASM/twitch_domain_containing"/>
    <property type="match status" value="1"/>
</dbReference>
<organism evidence="6 7">
    <name type="scientific">Microbispora oryzae</name>
    <dbReference type="NCBI Taxonomy" id="2806554"/>
    <lineage>
        <taxon>Bacteria</taxon>
        <taxon>Bacillati</taxon>
        <taxon>Actinomycetota</taxon>
        <taxon>Actinomycetes</taxon>
        <taxon>Streptosporangiales</taxon>
        <taxon>Streptosporangiaceae</taxon>
        <taxon>Microbispora</taxon>
    </lineage>
</organism>
<dbReference type="GO" id="GO:0046872">
    <property type="term" value="F:metal ion binding"/>
    <property type="evidence" value="ECO:0007669"/>
    <property type="project" value="UniProtKB-KW"/>
</dbReference>
<sequence length="764" mass="83170">MSSPVVPFRQFVLKVHSRCDLACDHCYVYEHADQSWLRRPKVMSPETVGAVVDRIREHAIRHRLDGVNVVLHGGEPLLAGPERLDAICAALRAGMPEGCDLDLRIHTNGVRLDERFLDVFARHRVTVGVSIDGDRAANDRHRRFAGGRSSYDQVVRAVGLLRDRPALFGGLLCTVDVANDPIRVYEALLALRPPRVDFLLPHATWDTPPSRPSPTAYADWLTAVHDRWEADGRPMGVRLFESLIRAAFGMSSLTEAIGLDASALVVVETDGTYEQVDSLKVAYEDAPATGYDVFAHSLDEVAGHPGVRARQTGIEGLCDTCRGCPVVEACGGGLYPHRHRSGNGFDNPSVYCADLFKLITHVRGRTAVTTHAMPVSVLDALAGGYGGAAEIAHLSRSQDSYRRMLVTRVAGRDGSRTTELLTRLDAGHREALDAVLAHPYVRAWAVACLRGEADRAYLGNVVAAAALRAGLPVKMPVLLVGGAAHLPTVGTLVDASGLPESLPVLVAEPGGPPRLDGAETVWHPARRLVSGDMSVLLEDGDPHRDCHEWPAAPRLDEDEAALWQVRFDEAWRLIQRDYPAYVPALRTALTTLTPLSRVVPDDLSSTARDAFGAVAAALPGDPATLALLILHEFQHVKLGAILDLLDLYDPSDRRLFYAPWRDDPRPLEGLLQGTYAHLAVTDFWRLRRHAVPDPGHRHFARWRAETARAVETLAGSGALTPLGERFVERMRQTMAGWLAEPVPGADLEAAARAAGEHAAAHPQA</sequence>
<keyword evidence="7" id="KW-1185">Reference proteome</keyword>
<reference evidence="6" key="1">
    <citation type="submission" date="2021-02" db="EMBL/GenBank/DDBJ databases">
        <title>Draft genome sequence of Microbispora sp. RL4-1S isolated from rice leaves in Thailand.</title>
        <authorList>
            <person name="Muangham S."/>
            <person name="Duangmal K."/>
        </authorList>
    </citation>
    <scope>NUCLEOTIDE SEQUENCE</scope>
    <source>
        <strain evidence="6">RL4-1S</strain>
    </source>
</reference>
<evidence type="ECO:0000256" key="1">
    <source>
        <dbReference type="ARBA" id="ARBA00022691"/>
    </source>
</evidence>
<dbReference type="InterPro" id="IPR013785">
    <property type="entry name" value="Aldolase_TIM"/>
</dbReference>
<keyword evidence="3" id="KW-0408">Iron</keyword>
<dbReference type="PROSITE" id="PS51918">
    <property type="entry name" value="RADICAL_SAM"/>
    <property type="match status" value="1"/>
</dbReference>
<evidence type="ECO:0000256" key="4">
    <source>
        <dbReference type="ARBA" id="ARBA00023014"/>
    </source>
</evidence>
<keyword evidence="1" id="KW-0949">S-adenosyl-L-methionine</keyword>
<keyword evidence="2" id="KW-0479">Metal-binding</keyword>
<dbReference type="GO" id="GO:0016491">
    <property type="term" value="F:oxidoreductase activity"/>
    <property type="evidence" value="ECO:0007669"/>
    <property type="project" value="InterPro"/>
</dbReference>
<evidence type="ECO:0000313" key="7">
    <source>
        <dbReference type="Proteomes" id="UP000674234"/>
    </source>
</evidence>
<dbReference type="Gene3D" id="3.20.20.70">
    <property type="entry name" value="Aldolase class I"/>
    <property type="match status" value="1"/>
</dbReference>
<dbReference type="SFLD" id="SFLDS00029">
    <property type="entry name" value="Radical_SAM"/>
    <property type="match status" value="1"/>
</dbReference>
<dbReference type="SFLD" id="SFLDG01072">
    <property type="entry name" value="dehydrogenase_like"/>
    <property type="match status" value="1"/>
</dbReference>